<dbReference type="RefSeq" id="WP_087016923.1">
    <property type="nucleotide sequence ID" value="NZ_CP178353.1"/>
</dbReference>
<dbReference type="GO" id="GO:0004725">
    <property type="term" value="F:protein tyrosine phosphatase activity"/>
    <property type="evidence" value="ECO:0007669"/>
    <property type="project" value="UniProtKB-EC"/>
</dbReference>
<protein>
    <recommendedName>
        <fullName evidence="2">protein-tyrosine-phosphatase</fullName>
        <ecNumber evidence="2">3.1.3.48</ecNumber>
    </recommendedName>
</protein>
<evidence type="ECO:0000313" key="7">
    <source>
        <dbReference type="Proteomes" id="UP000194903"/>
    </source>
</evidence>
<dbReference type="EC" id="3.1.3.48" evidence="2"/>
<evidence type="ECO:0000256" key="1">
    <source>
        <dbReference type="ARBA" id="ARBA00005750"/>
    </source>
</evidence>
<dbReference type="AlphaFoldDB" id="A0A252F7W3"/>
<dbReference type="OrthoDB" id="9788539at2"/>
<evidence type="ECO:0000256" key="5">
    <source>
        <dbReference type="ARBA" id="ARBA00051722"/>
    </source>
</evidence>
<dbReference type="Pfam" id="PF19567">
    <property type="entry name" value="CpsB_CapC"/>
    <property type="match status" value="1"/>
</dbReference>
<keyword evidence="7" id="KW-1185">Reference proteome</keyword>
<comment type="catalytic activity">
    <reaction evidence="5">
        <text>O-phospho-L-tyrosyl-[protein] + H2O = L-tyrosyl-[protein] + phosphate</text>
        <dbReference type="Rhea" id="RHEA:10684"/>
        <dbReference type="Rhea" id="RHEA-COMP:10136"/>
        <dbReference type="Rhea" id="RHEA-COMP:20101"/>
        <dbReference type="ChEBI" id="CHEBI:15377"/>
        <dbReference type="ChEBI" id="CHEBI:43474"/>
        <dbReference type="ChEBI" id="CHEBI:46858"/>
        <dbReference type="ChEBI" id="CHEBI:61978"/>
        <dbReference type="EC" id="3.1.3.48"/>
    </reaction>
</comment>
<comment type="caution">
    <text evidence="6">The sequence shown here is derived from an EMBL/GenBank/DDBJ whole genome shotgun (WGS) entry which is preliminary data.</text>
</comment>
<comment type="similarity">
    <text evidence="1">Belongs to the metallo-dependent hydrolases superfamily. CpsB/CapC family.</text>
</comment>
<accession>A0A252F7W3</accession>
<proteinExistence type="inferred from homology"/>
<evidence type="ECO:0000256" key="2">
    <source>
        <dbReference type="ARBA" id="ARBA00013064"/>
    </source>
</evidence>
<gene>
    <name evidence="6" type="ORF">CBW42_01195</name>
</gene>
<dbReference type="Proteomes" id="UP000194903">
    <property type="component" value="Unassembled WGS sequence"/>
</dbReference>
<reference evidence="6 7" key="1">
    <citation type="submission" date="2017-05" db="EMBL/GenBank/DDBJ databases">
        <title>Butyricicoccus porcorum sp. nov. a butyrate-producing bacterium from the swine intestinal tract.</title>
        <authorList>
            <person name="Trachsel J."/>
            <person name="Humphrey S."/>
            <person name="Allen H.K."/>
        </authorList>
    </citation>
    <scope>NUCLEOTIDE SEQUENCE [LARGE SCALE GENOMIC DNA]</scope>
    <source>
        <strain evidence="6">BB10</strain>
    </source>
</reference>
<dbReference type="InterPro" id="IPR016195">
    <property type="entry name" value="Pol/histidinol_Pase-like"/>
</dbReference>
<evidence type="ECO:0000256" key="3">
    <source>
        <dbReference type="ARBA" id="ARBA00022801"/>
    </source>
</evidence>
<name>A0A252F7W3_9FIRM</name>
<dbReference type="PIRSF" id="PIRSF016557">
    <property type="entry name" value="Caps_synth_CpsB"/>
    <property type="match status" value="1"/>
</dbReference>
<sequence length="247" mass="27231">MIDLHCHILPGVDDGAQTPEQALDMARLAVDAGVATIAATPHTNIARMFENYASDELDARFTALRTLLKQQNIPLEIVTGAEIYFDGDVADMLRRGTVPTLGGTRYPLVEFSFHDRPSRVLDGLESLLDAGYTPIIAHPERYRFVQRDPGGLLPVFADMGCVLQINRGSPLGRFGEGALRVSRRMLEIGLVHLVASDAHSDTARTPWLADIRAFLRDTYGDGCPELLLERNPAHILRDEPVESVFDS</sequence>
<dbReference type="InterPro" id="IPR016667">
    <property type="entry name" value="Caps_polysacc_synth_CpsB/CapC"/>
</dbReference>
<organism evidence="6 7">
    <name type="scientific">Butyricicoccus porcorum</name>
    <dbReference type="NCBI Taxonomy" id="1945634"/>
    <lineage>
        <taxon>Bacteria</taxon>
        <taxon>Bacillati</taxon>
        <taxon>Bacillota</taxon>
        <taxon>Clostridia</taxon>
        <taxon>Eubacteriales</taxon>
        <taxon>Butyricicoccaceae</taxon>
        <taxon>Butyricicoccus</taxon>
    </lineage>
</organism>
<dbReference type="PANTHER" id="PTHR39181">
    <property type="entry name" value="TYROSINE-PROTEIN PHOSPHATASE YWQE"/>
    <property type="match status" value="1"/>
</dbReference>
<dbReference type="SUPFAM" id="SSF89550">
    <property type="entry name" value="PHP domain-like"/>
    <property type="match status" value="1"/>
</dbReference>
<dbReference type="GO" id="GO:0030145">
    <property type="term" value="F:manganese ion binding"/>
    <property type="evidence" value="ECO:0007669"/>
    <property type="project" value="InterPro"/>
</dbReference>
<keyword evidence="3" id="KW-0378">Hydrolase</keyword>
<dbReference type="PANTHER" id="PTHR39181:SF1">
    <property type="entry name" value="TYROSINE-PROTEIN PHOSPHATASE YWQE"/>
    <property type="match status" value="1"/>
</dbReference>
<keyword evidence="4" id="KW-0904">Protein phosphatase</keyword>
<dbReference type="Gene3D" id="3.20.20.140">
    <property type="entry name" value="Metal-dependent hydrolases"/>
    <property type="match status" value="1"/>
</dbReference>
<dbReference type="EMBL" id="NHOC01000001">
    <property type="protein sequence ID" value="OUM21865.1"/>
    <property type="molecule type" value="Genomic_DNA"/>
</dbReference>
<evidence type="ECO:0000256" key="4">
    <source>
        <dbReference type="ARBA" id="ARBA00022912"/>
    </source>
</evidence>
<evidence type="ECO:0000313" key="6">
    <source>
        <dbReference type="EMBL" id="OUM21865.1"/>
    </source>
</evidence>